<dbReference type="InterPro" id="IPR058355">
    <property type="entry name" value="DUF8042"/>
</dbReference>
<organism evidence="2 3">
    <name type="scientific">Salicibibacter halophilus</name>
    <dbReference type="NCBI Taxonomy" id="2502791"/>
    <lineage>
        <taxon>Bacteria</taxon>
        <taxon>Bacillati</taxon>
        <taxon>Bacillota</taxon>
        <taxon>Bacilli</taxon>
        <taxon>Bacillales</taxon>
        <taxon>Bacillaceae</taxon>
        <taxon>Salicibibacter</taxon>
    </lineage>
</organism>
<dbReference type="Pfam" id="PF26154">
    <property type="entry name" value="DUF8042"/>
    <property type="match status" value="1"/>
</dbReference>
<dbReference type="EMBL" id="CP035485">
    <property type="protein sequence ID" value="QDI91843.1"/>
    <property type="molecule type" value="Genomic_DNA"/>
</dbReference>
<feature type="domain" description="DUF8042" evidence="1">
    <location>
        <begin position="22"/>
        <end position="114"/>
    </location>
</feature>
<sequence length="119" mass="13896">MGMKEMNDGGAMKRVILSCDYLISDMEDGLHKMDKKGKDQILQSFEQMMDRYEQLHIVAPTLGSHRDKGNIKARLTRVKRELQDAQTAVEFDQYEKAEEMLKSHLLPALKRFREGLWPR</sequence>
<proteinExistence type="predicted"/>
<gene>
    <name evidence="2" type="ORF">EPH95_12190</name>
</gene>
<dbReference type="Proteomes" id="UP000319756">
    <property type="component" value="Chromosome"/>
</dbReference>
<dbReference type="AlphaFoldDB" id="A0A514LJ35"/>
<reference evidence="3" key="1">
    <citation type="submission" date="2019-01" db="EMBL/GenBank/DDBJ databases">
        <title>Genomic analysis of Salicibibacter sp. NKC3-5.</title>
        <authorList>
            <person name="Oh Y.J."/>
        </authorList>
    </citation>
    <scope>NUCLEOTIDE SEQUENCE [LARGE SCALE GENOMIC DNA]</scope>
    <source>
        <strain evidence="3">NKC3-5</strain>
    </source>
</reference>
<evidence type="ECO:0000313" key="2">
    <source>
        <dbReference type="EMBL" id="QDI91843.1"/>
    </source>
</evidence>
<evidence type="ECO:0000259" key="1">
    <source>
        <dbReference type="Pfam" id="PF26154"/>
    </source>
</evidence>
<protein>
    <recommendedName>
        <fullName evidence="1">DUF8042 domain-containing protein</fullName>
    </recommendedName>
</protein>
<keyword evidence="3" id="KW-1185">Reference proteome</keyword>
<evidence type="ECO:0000313" key="3">
    <source>
        <dbReference type="Proteomes" id="UP000319756"/>
    </source>
</evidence>
<dbReference type="KEGG" id="sale:EPH95_12190"/>
<name>A0A514LJ35_9BACI</name>
<accession>A0A514LJ35</accession>